<name>A0ABQ8UFJ0_9EUKA</name>
<keyword evidence="1" id="KW-0472">Membrane</keyword>
<keyword evidence="2" id="KW-0732">Signal</keyword>
<feature type="transmembrane region" description="Helical" evidence="1">
    <location>
        <begin position="41"/>
        <end position="61"/>
    </location>
</feature>
<protein>
    <submittedName>
        <fullName evidence="3">Uncharacterized protein</fullName>
    </submittedName>
</protein>
<gene>
    <name evidence="3" type="ORF">PAPYR_8272</name>
</gene>
<proteinExistence type="predicted"/>
<dbReference type="EMBL" id="JAPMOS010000069">
    <property type="protein sequence ID" value="KAJ4456452.1"/>
    <property type="molecule type" value="Genomic_DNA"/>
</dbReference>
<comment type="caution">
    <text evidence="3">The sequence shown here is derived from an EMBL/GenBank/DDBJ whole genome shotgun (WGS) entry which is preliminary data.</text>
</comment>
<reference evidence="3" key="1">
    <citation type="journal article" date="2022" name="bioRxiv">
        <title>Genomics of Preaxostyla Flagellates Illuminates Evolutionary Transitions and the Path Towards Mitochondrial Loss.</title>
        <authorList>
            <person name="Novak L.V.F."/>
            <person name="Treitli S.C."/>
            <person name="Pyrih J."/>
            <person name="Halakuc P."/>
            <person name="Pipaliya S.V."/>
            <person name="Vacek V."/>
            <person name="Brzon O."/>
            <person name="Soukal P."/>
            <person name="Eme L."/>
            <person name="Dacks J.B."/>
            <person name="Karnkowska A."/>
            <person name="Elias M."/>
            <person name="Hampl V."/>
        </authorList>
    </citation>
    <scope>NUCLEOTIDE SEQUENCE</scope>
    <source>
        <strain evidence="3">RCP-MX</strain>
    </source>
</reference>
<keyword evidence="1" id="KW-0812">Transmembrane</keyword>
<evidence type="ECO:0000313" key="4">
    <source>
        <dbReference type="Proteomes" id="UP001141327"/>
    </source>
</evidence>
<keyword evidence="1" id="KW-1133">Transmembrane helix</keyword>
<organism evidence="3 4">
    <name type="scientific">Paratrimastix pyriformis</name>
    <dbReference type="NCBI Taxonomy" id="342808"/>
    <lineage>
        <taxon>Eukaryota</taxon>
        <taxon>Metamonada</taxon>
        <taxon>Preaxostyla</taxon>
        <taxon>Paratrimastigidae</taxon>
        <taxon>Paratrimastix</taxon>
    </lineage>
</organism>
<evidence type="ECO:0000256" key="1">
    <source>
        <dbReference type="SAM" id="Phobius"/>
    </source>
</evidence>
<accession>A0ABQ8UFJ0</accession>
<sequence length="377" mass="41533">MTKKVVSFCAFRLIIMIFFLSGGTSFPQGTLSTPSSFHYLMWSPLVICCLVALTTASGVSVDFQNNPLIYDQSYSVSWRITESSTSLNGSWTVELWQDTHGRVALLTTQEDQTLRIKAPAYFGDGFYISVSGSDRTTGAPLTGRSPAFTILPYMRCSDMAEGGWVGDTKMALRYSIKLSGLSVGMPLNITLTSPSPDQSFIGLLYNGTSTNGWARFYDLPLPAGLSKGFYQITSSVQYRGIDNQLRAISCSVPYCMKSMASLKILSPGDGNSYETGHQYPLSFRYNASDLVEQTTYYLDIFNSAHQCVMFYRVNLTSDDHWDVPTKALPMGKSESFTVVLTPTYQSEPNITSTPFTIHNSYCSGTVCAPTPTHTHPS</sequence>
<keyword evidence="4" id="KW-1185">Reference proteome</keyword>
<evidence type="ECO:0000313" key="3">
    <source>
        <dbReference type="EMBL" id="KAJ4456452.1"/>
    </source>
</evidence>
<feature type="signal peptide" evidence="2">
    <location>
        <begin position="1"/>
        <end position="25"/>
    </location>
</feature>
<feature type="chain" id="PRO_5046458779" evidence="2">
    <location>
        <begin position="26"/>
        <end position="377"/>
    </location>
</feature>
<evidence type="ECO:0000256" key="2">
    <source>
        <dbReference type="SAM" id="SignalP"/>
    </source>
</evidence>
<dbReference type="Proteomes" id="UP001141327">
    <property type="component" value="Unassembled WGS sequence"/>
</dbReference>